<keyword evidence="11" id="KW-0547">Nucleotide-binding</keyword>
<dbReference type="InterPro" id="IPR005467">
    <property type="entry name" value="His_kinase_dom"/>
</dbReference>
<evidence type="ECO:0000313" key="22">
    <source>
        <dbReference type="Proteomes" id="UP000186720"/>
    </source>
</evidence>
<keyword evidence="6" id="KW-0004">4Fe-4S</keyword>
<evidence type="ECO:0000256" key="14">
    <source>
        <dbReference type="ARBA" id="ARBA00023004"/>
    </source>
</evidence>
<evidence type="ECO:0000256" key="7">
    <source>
        <dbReference type="ARBA" id="ARBA00022490"/>
    </source>
</evidence>
<reference evidence="21 22" key="1">
    <citation type="submission" date="2016-11" db="EMBL/GenBank/DDBJ databases">
        <title>Whole Genome Sequencing of Mucilaginibacter polytrichastri RG4-7(T) isolated from the moss sample.</title>
        <authorList>
            <person name="Li Y."/>
        </authorList>
    </citation>
    <scope>NUCLEOTIDE SEQUENCE [LARGE SCALE GENOMIC DNA]</scope>
    <source>
        <strain evidence="21 22">RG4-7</strain>
    </source>
</reference>
<keyword evidence="19" id="KW-0472">Membrane</keyword>
<evidence type="ECO:0000256" key="12">
    <source>
        <dbReference type="ARBA" id="ARBA00022777"/>
    </source>
</evidence>
<feature type="transmembrane region" description="Helical" evidence="19">
    <location>
        <begin position="12"/>
        <end position="33"/>
    </location>
</feature>
<dbReference type="InterPro" id="IPR003594">
    <property type="entry name" value="HATPase_dom"/>
</dbReference>
<evidence type="ECO:0000256" key="5">
    <source>
        <dbReference type="ARBA" id="ARBA00017322"/>
    </source>
</evidence>
<evidence type="ECO:0000256" key="2">
    <source>
        <dbReference type="ARBA" id="ARBA00001966"/>
    </source>
</evidence>
<dbReference type="InterPro" id="IPR036890">
    <property type="entry name" value="HATPase_C_sf"/>
</dbReference>
<dbReference type="GO" id="GO:0046983">
    <property type="term" value="F:protein dimerization activity"/>
    <property type="evidence" value="ECO:0007669"/>
    <property type="project" value="InterPro"/>
</dbReference>
<keyword evidence="19" id="KW-1133">Transmembrane helix</keyword>
<dbReference type="RefSeq" id="WP_074491211.1">
    <property type="nucleotide sequence ID" value="NZ_FPAM01000025.1"/>
</dbReference>
<evidence type="ECO:0000256" key="17">
    <source>
        <dbReference type="ARBA" id="ARBA00024827"/>
    </source>
</evidence>
<dbReference type="Pfam" id="PF07730">
    <property type="entry name" value="HisKA_3"/>
    <property type="match status" value="1"/>
</dbReference>
<keyword evidence="19" id="KW-0812">Transmembrane</keyword>
<comment type="catalytic activity">
    <reaction evidence="1">
        <text>ATP + protein L-histidine = ADP + protein N-phospho-L-histidine.</text>
        <dbReference type="EC" id="2.7.13.3"/>
    </reaction>
</comment>
<dbReference type="InterPro" id="IPR004358">
    <property type="entry name" value="Sig_transdc_His_kin-like_C"/>
</dbReference>
<dbReference type="GO" id="GO:0000155">
    <property type="term" value="F:phosphorelay sensor kinase activity"/>
    <property type="evidence" value="ECO:0007669"/>
    <property type="project" value="InterPro"/>
</dbReference>
<dbReference type="PRINTS" id="PR00344">
    <property type="entry name" value="BCTRLSENSOR"/>
</dbReference>
<evidence type="ECO:0000256" key="8">
    <source>
        <dbReference type="ARBA" id="ARBA00022553"/>
    </source>
</evidence>
<keyword evidence="22" id="KW-1185">Reference proteome</keyword>
<evidence type="ECO:0000256" key="13">
    <source>
        <dbReference type="ARBA" id="ARBA00022840"/>
    </source>
</evidence>
<evidence type="ECO:0000256" key="18">
    <source>
        <dbReference type="ARBA" id="ARBA00030800"/>
    </source>
</evidence>
<comment type="cofactor">
    <cofactor evidence="2">
        <name>[4Fe-4S] cluster</name>
        <dbReference type="ChEBI" id="CHEBI:49883"/>
    </cofactor>
</comment>
<dbReference type="PANTHER" id="PTHR24421">
    <property type="entry name" value="NITRATE/NITRITE SENSOR PROTEIN NARX-RELATED"/>
    <property type="match status" value="1"/>
</dbReference>
<organism evidence="21 22">
    <name type="scientific">Mucilaginibacter polytrichastri</name>
    <dbReference type="NCBI Taxonomy" id="1302689"/>
    <lineage>
        <taxon>Bacteria</taxon>
        <taxon>Pseudomonadati</taxon>
        <taxon>Bacteroidota</taxon>
        <taxon>Sphingobacteriia</taxon>
        <taxon>Sphingobacteriales</taxon>
        <taxon>Sphingobacteriaceae</taxon>
        <taxon>Mucilaginibacter</taxon>
    </lineage>
</organism>
<dbReference type="GO" id="GO:0005737">
    <property type="term" value="C:cytoplasm"/>
    <property type="evidence" value="ECO:0007669"/>
    <property type="project" value="UniProtKB-SubCell"/>
</dbReference>
<evidence type="ECO:0000256" key="16">
    <source>
        <dbReference type="ARBA" id="ARBA00023014"/>
    </source>
</evidence>
<dbReference type="PROSITE" id="PS50109">
    <property type="entry name" value="HIS_KIN"/>
    <property type="match status" value="1"/>
</dbReference>
<dbReference type="EMBL" id="MPPL01000001">
    <property type="protein sequence ID" value="OKS88663.1"/>
    <property type="molecule type" value="Genomic_DNA"/>
</dbReference>
<dbReference type="InterPro" id="IPR011712">
    <property type="entry name" value="Sig_transdc_His_kin_sub3_dim/P"/>
</dbReference>
<keyword evidence="7" id="KW-0963">Cytoplasm</keyword>
<protein>
    <recommendedName>
        <fullName evidence="5">Oxygen sensor histidine kinase NreB</fullName>
        <ecNumber evidence="4">2.7.13.3</ecNumber>
    </recommendedName>
    <alternativeName>
        <fullName evidence="18">Nitrogen regulation protein B</fullName>
    </alternativeName>
</protein>
<dbReference type="CDD" id="cd16917">
    <property type="entry name" value="HATPase_UhpB-NarQ-NarX-like"/>
    <property type="match status" value="1"/>
</dbReference>
<dbReference type="SUPFAM" id="SSF55874">
    <property type="entry name" value="ATPase domain of HSP90 chaperone/DNA topoisomerase II/histidine kinase"/>
    <property type="match status" value="1"/>
</dbReference>
<keyword evidence="10" id="KW-0479">Metal-binding</keyword>
<dbReference type="GO" id="GO:0046872">
    <property type="term" value="F:metal ion binding"/>
    <property type="evidence" value="ECO:0007669"/>
    <property type="project" value="UniProtKB-KW"/>
</dbReference>
<evidence type="ECO:0000256" key="1">
    <source>
        <dbReference type="ARBA" id="ARBA00000085"/>
    </source>
</evidence>
<dbReference type="GO" id="GO:0005524">
    <property type="term" value="F:ATP binding"/>
    <property type="evidence" value="ECO:0007669"/>
    <property type="project" value="UniProtKB-KW"/>
</dbReference>
<keyword evidence="16" id="KW-0411">Iron-sulfur</keyword>
<evidence type="ECO:0000256" key="9">
    <source>
        <dbReference type="ARBA" id="ARBA00022679"/>
    </source>
</evidence>
<dbReference type="OrthoDB" id="5401121at2"/>
<dbReference type="Proteomes" id="UP000186720">
    <property type="component" value="Unassembled WGS sequence"/>
</dbReference>
<evidence type="ECO:0000259" key="20">
    <source>
        <dbReference type="PROSITE" id="PS50109"/>
    </source>
</evidence>
<comment type="caution">
    <text evidence="21">The sequence shown here is derived from an EMBL/GenBank/DDBJ whole genome shotgun (WGS) entry which is preliminary data.</text>
</comment>
<dbReference type="GO" id="GO:0051539">
    <property type="term" value="F:4 iron, 4 sulfur cluster binding"/>
    <property type="evidence" value="ECO:0007669"/>
    <property type="project" value="UniProtKB-KW"/>
</dbReference>
<dbReference type="STRING" id="1302689.RG47T_4135"/>
<proteinExistence type="predicted"/>
<evidence type="ECO:0000256" key="3">
    <source>
        <dbReference type="ARBA" id="ARBA00004496"/>
    </source>
</evidence>
<evidence type="ECO:0000256" key="19">
    <source>
        <dbReference type="SAM" id="Phobius"/>
    </source>
</evidence>
<keyword evidence="13" id="KW-0067">ATP-binding</keyword>
<dbReference type="EC" id="2.7.13.3" evidence="4"/>
<evidence type="ECO:0000256" key="15">
    <source>
        <dbReference type="ARBA" id="ARBA00023012"/>
    </source>
</evidence>
<dbReference type="AlphaFoldDB" id="A0A1Q6A3T3"/>
<name>A0A1Q6A3T3_9SPHI</name>
<evidence type="ECO:0000256" key="6">
    <source>
        <dbReference type="ARBA" id="ARBA00022485"/>
    </source>
</evidence>
<evidence type="ECO:0000256" key="10">
    <source>
        <dbReference type="ARBA" id="ARBA00022723"/>
    </source>
</evidence>
<keyword evidence="8" id="KW-0597">Phosphoprotein</keyword>
<keyword evidence="12" id="KW-0418">Kinase</keyword>
<evidence type="ECO:0000256" key="11">
    <source>
        <dbReference type="ARBA" id="ARBA00022741"/>
    </source>
</evidence>
<gene>
    <name evidence="21" type="ORF">RG47T_4135</name>
</gene>
<dbReference type="Gene3D" id="3.30.565.10">
    <property type="entry name" value="Histidine kinase-like ATPase, C-terminal domain"/>
    <property type="match status" value="1"/>
</dbReference>
<dbReference type="GO" id="GO:0016020">
    <property type="term" value="C:membrane"/>
    <property type="evidence" value="ECO:0007669"/>
    <property type="project" value="InterPro"/>
</dbReference>
<keyword evidence="9" id="KW-0808">Transferase</keyword>
<evidence type="ECO:0000313" key="21">
    <source>
        <dbReference type="EMBL" id="OKS88663.1"/>
    </source>
</evidence>
<dbReference type="PANTHER" id="PTHR24421:SF10">
    <property type="entry name" value="NITRATE_NITRITE SENSOR PROTEIN NARQ"/>
    <property type="match status" value="1"/>
</dbReference>
<dbReference type="SMART" id="SM00387">
    <property type="entry name" value="HATPase_c"/>
    <property type="match status" value="1"/>
</dbReference>
<dbReference type="InterPro" id="IPR050482">
    <property type="entry name" value="Sensor_HK_TwoCompSys"/>
</dbReference>
<sequence>MFNTQQELFYIVGIVSAFFILLIAIIIFTALLYHSNKRLHQAEVASFQNVLIQAQLEAQEQTMQTIGADLHDNIGQLLSLTSLTLGSIELNDAKRMALKIDAAIDLTNRSIKELRELGKLIQGQKLLEMGLSQAIIQEVNWLEKAGQYQITYNSDDIYLRTIKTDKDLIIFRVLQETLNNIIKHAEANQIAIKLSLNDGILQLVVADNGKGFNTSELASSSKGMGLFNIYKRVNAIGGHSNIRSIPNEGSTIEIYIPYP</sequence>
<comment type="subcellular location">
    <subcellularLocation>
        <location evidence="3">Cytoplasm</location>
    </subcellularLocation>
</comment>
<keyword evidence="15" id="KW-0902">Two-component regulatory system</keyword>
<dbReference type="Pfam" id="PF02518">
    <property type="entry name" value="HATPase_c"/>
    <property type="match status" value="1"/>
</dbReference>
<accession>A0A1Q6A3T3</accession>
<keyword evidence="14" id="KW-0408">Iron</keyword>
<evidence type="ECO:0000256" key="4">
    <source>
        <dbReference type="ARBA" id="ARBA00012438"/>
    </source>
</evidence>
<comment type="function">
    <text evidence="17">Member of the two-component regulatory system NreB/NreC involved in the control of dissimilatory nitrate/nitrite reduction in response to oxygen. NreB functions as a direct oxygen sensor histidine kinase which is autophosphorylated, in the absence of oxygen, probably at the conserved histidine residue, and transfers its phosphate group probably to a conserved aspartate residue of NreC. NreB/NreC activates the expression of the nitrate (narGHJI) and nitrite (nir) reductase operons, as well as the putative nitrate transporter gene narT.</text>
</comment>
<feature type="domain" description="Histidine kinase" evidence="20">
    <location>
        <begin position="65"/>
        <end position="259"/>
    </location>
</feature>